<name>A0A3M6UY51_POCDA</name>
<dbReference type="InterPro" id="IPR047273">
    <property type="entry name" value="VRTN_OTU_dom"/>
</dbReference>
<feature type="domain" description="OTU" evidence="4">
    <location>
        <begin position="100"/>
        <end position="275"/>
    </location>
</feature>
<dbReference type="InterPro" id="IPR003323">
    <property type="entry name" value="OTU_dom"/>
</dbReference>
<dbReference type="EMBL" id="RCHS01000491">
    <property type="protein sequence ID" value="RMX58540.1"/>
    <property type="molecule type" value="Genomic_DNA"/>
</dbReference>
<feature type="region of interest" description="Disordered" evidence="3">
    <location>
        <begin position="282"/>
        <end position="335"/>
    </location>
</feature>
<evidence type="ECO:0000313" key="6">
    <source>
        <dbReference type="Proteomes" id="UP000275408"/>
    </source>
</evidence>
<dbReference type="Gene3D" id="3.90.70.80">
    <property type="match status" value="1"/>
</dbReference>
<comment type="similarity">
    <text evidence="1">Belongs to the vertnin family.</text>
</comment>
<evidence type="ECO:0000256" key="2">
    <source>
        <dbReference type="ARBA" id="ARBA00020188"/>
    </source>
</evidence>
<dbReference type="OrthoDB" id="5990531at2759"/>
<reference evidence="5 6" key="1">
    <citation type="journal article" date="2018" name="Sci. Rep.">
        <title>Comparative analysis of the Pocillopora damicornis genome highlights role of immune system in coral evolution.</title>
        <authorList>
            <person name="Cunning R."/>
            <person name="Bay R.A."/>
            <person name="Gillette P."/>
            <person name="Baker A.C."/>
            <person name="Traylor-Knowles N."/>
        </authorList>
    </citation>
    <scope>NUCLEOTIDE SEQUENCE [LARGE SCALE GENOMIC DNA]</scope>
    <source>
        <strain evidence="5">RSMAS</strain>
        <tissue evidence="5">Whole animal</tissue>
    </source>
</reference>
<dbReference type="PANTHER" id="PTHR16081:SF0">
    <property type="entry name" value="VERTNIN"/>
    <property type="match status" value="1"/>
</dbReference>
<gene>
    <name evidence="5" type="ORF">pdam_00023292</name>
</gene>
<dbReference type="Proteomes" id="UP000275408">
    <property type="component" value="Unassembled WGS sequence"/>
</dbReference>
<organism evidence="5 6">
    <name type="scientific">Pocillopora damicornis</name>
    <name type="common">Cauliflower coral</name>
    <name type="synonym">Millepora damicornis</name>
    <dbReference type="NCBI Taxonomy" id="46731"/>
    <lineage>
        <taxon>Eukaryota</taxon>
        <taxon>Metazoa</taxon>
        <taxon>Cnidaria</taxon>
        <taxon>Anthozoa</taxon>
        <taxon>Hexacorallia</taxon>
        <taxon>Scleractinia</taxon>
        <taxon>Astrocoeniina</taxon>
        <taxon>Pocilloporidae</taxon>
        <taxon>Pocillopora</taxon>
    </lineage>
</organism>
<protein>
    <recommendedName>
        <fullName evidence="2">Vertnin</fullName>
    </recommendedName>
</protein>
<dbReference type="CDD" id="cd22791">
    <property type="entry name" value="OTU_VRTN"/>
    <property type="match status" value="1"/>
</dbReference>
<proteinExistence type="inferred from homology"/>
<keyword evidence="6" id="KW-1185">Reference proteome</keyword>
<dbReference type="PROSITE" id="PS50802">
    <property type="entry name" value="OTU"/>
    <property type="match status" value="1"/>
</dbReference>
<comment type="caution">
    <text evidence="5">The sequence shown here is derived from an EMBL/GenBank/DDBJ whole genome shotgun (WGS) entry which is preliminary data.</text>
</comment>
<sequence>LRGSSTSVAQVLADTIGQHVDQVSVDMSADARPTNQPYYKAYLKKLEDASEGGFDDLFDKANQLRPEIPPLIMREKGSFDSDIDEMSRKLIPTGKLNGEHIALRTKGDGNCLFRAASILAFGDESKHLEMRVRTLLELACNKLRYLNDPNNKQRIHAEERYILRKSSRKRRDECSEELDTLNLEVYFKQVVRETCKESNSAVVWHLLALPTVFWRSVKIVFPEVTEDIRELQECFKDAIDPCGGRSMLDPLVIMWTSIKPLEEMKLNHFVPLVPAGEVHSLGKERNTTAKQNGSKQPSEQDERRNRDSNTQTEPRNRDPPPQSAMDQRQNKKKLSLSKKDNGKFYYCNSDPCLSPGTKEGKLTVAGARFSKVLVT</sequence>
<dbReference type="GO" id="GO:0000785">
    <property type="term" value="C:chromatin"/>
    <property type="evidence" value="ECO:0007669"/>
    <property type="project" value="TreeGrafter"/>
</dbReference>
<evidence type="ECO:0000259" key="4">
    <source>
        <dbReference type="PROSITE" id="PS50802"/>
    </source>
</evidence>
<feature type="non-terminal residue" evidence="5">
    <location>
        <position position="1"/>
    </location>
</feature>
<dbReference type="AlphaFoldDB" id="A0A3M6UY51"/>
<evidence type="ECO:0000256" key="3">
    <source>
        <dbReference type="SAM" id="MobiDB-lite"/>
    </source>
</evidence>
<dbReference type="GO" id="GO:0006357">
    <property type="term" value="P:regulation of transcription by RNA polymerase II"/>
    <property type="evidence" value="ECO:0007669"/>
    <property type="project" value="TreeGrafter"/>
</dbReference>
<evidence type="ECO:0000256" key="1">
    <source>
        <dbReference type="ARBA" id="ARBA00007290"/>
    </source>
</evidence>
<feature type="compositionally biased region" description="Basic and acidic residues" evidence="3">
    <location>
        <begin position="298"/>
        <end position="307"/>
    </location>
</feature>
<evidence type="ECO:0000313" key="5">
    <source>
        <dbReference type="EMBL" id="RMX58540.1"/>
    </source>
</evidence>
<dbReference type="PANTHER" id="PTHR16081">
    <property type="entry name" value="VERTNIN"/>
    <property type="match status" value="1"/>
</dbReference>
<dbReference type="InterPro" id="IPR038822">
    <property type="entry name" value="Vertnin-like"/>
</dbReference>
<feature type="compositionally biased region" description="Polar residues" evidence="3">
    <location>
        <begin position="288"/>
        <end position="297"/>
    </location>
</feature>
<accession>A0A3M6UY51</accession>